<proteinExistence type="predicted"/>
<reference evidence="2 3" key="1">
    <citation type="submission" date="2015-11" db="EMBL/GenBank/DDBJ databases">
        <title>Genome sequences of Lysobacter enzymogenes strain C3 and Lysobacter antibioticus ATCC 29479.</title>
        <authorList>
            <person name="Kobayashi D.Y."/>
        </authorList>
    </citation>
    <scope>NUCLEOTIDE SEQUENCE [LARGE SCALE GENOMIC DNA]</scope>
    <source>
        <strain evidence="2 3">C3</strain>
    </source>
</reference>
<dbReference type="PATRIC" id="fig|69.6.peg.1892"/>
<name>A0A0S2DFZ4_LYSEN</name>
<dbReference type="AlphaFoldDB" id="A0A0S2DFZ4"/>
<dbReference type="Proteomes" id="UP000061569">
    <property type="component" value="Chromosome"/>
</dbReference>
<dbReference type="PROSITE" id="PS51257">
    <property type="entry name" value="PROKAR_LIPOPROTEIN"/>
    <property type="match status" value="1"/>
</dbReference>
<protein>
    <submittedName>
        <fullName evidence="2">Lipoprotein</fullName>
    </submittedName>
</protein>
<keyword evidence="1" id="KW-0732">Signal</keyword>
<evidence type="ECO:0000256" key="1">
    <source>
        <dbReference type="SAM" id="SignalP"/>
    </source>
</evidence>
<feature type="signal peptide" evidence="1">
    <location>
        <begin position="1"/>
        <end position="28"/>
    </location>
</feature>
<evidence type="ECO:0000313" key="2">
    <source>
        <dbReference type="EMBL" id="ALN57277.1"/>
    </source>
</evidence>
<accession>A0A0S2DFZ4</accession>
<organism evidence="2 3">
    <name type="scientific">Lysobacter enzymogenes</name>
    <dbReference type="NCBI Taxonomy" id="69"/>
    <lineage>
        <taxon>Bacteria</taxon>
        <taxon>Pseudomonadati</taxon>
        <taxon>Pseudomonadota</taxon>
        <taxon>Gammaproteobacteria</taxon>
        <taxon>Lysobacterales</taxon>
        <taxon>Lysobacteraceae</taxon>
        <taxon>Lysobacter</taxon>
    </lineage>
</organism>
<feature type="chain" id="PRO_5006595507" evidence="1">
    <location>
        <begin position="29"/>
        <end position="139"/>
    </location>
</feature>
<evidence type="ECO:0000313" key="3">
    <source>
        <dbReference type="Proteomes" id="UP000061569"/>
    </source>
</evidence>
<dbReference type="EMBL" id="CP013140">
    <property type="protein sequence ID" value="ALN57277.1"/>
    <property type="molecule type" value="Genomic_DNA"/>
</dbReference>
<dbReference type="KEGG" id="lez:GLE_1926"/>
<dbReference type="STRING" id="69.GLE_1926"/>
<keyword evidence="2" id="KW-0449">Lipoprotein</keyword>
<sequence length="139" mass="15024">MRTDPARTAATALRAAALLSAGAAMALAAACSRPGAGATNETAAAAKCEIPQWLQPPHGDGFCDLPADLRGFVAEYEEFKAFSGGEPSDAAAMEALAREHERRVGEQRARWSRLRARYAADTAVSRWIQRYGQEQDRFL</sequence>
<gene>
    <name evidence="2" type="ORF">GLE_1926</name>
</gene>